<feature type="coiled-coil region" evidence="1">
    <location>
        <begin position="110"/>
        <end position="229"/>
    </location>
</feature>
<organism evidence="2 3">
    <name type="scientific">Haematococcus lacustris</name>
    <name type="common">Green alga</name>
    <name type="synonym">Haematococcus pluvialis</name>
    <dbReference type="NCBI Taxonomy" id="44745"/>
    <lineage>
        <taxon>Eukaryota</taxon>
        <taxon>Viridiplantae</taxon>
        <taxon>Chlorophyta</taxon>
        <taxon>core chlorophytes</taxon>
        <taxon>Chlorophyceae</taxon>
        <taxon>CS clade</taxon>
        <taxon>Chlamydomonadales</taxon>
        <taxon>Haematococcaceae</taxon>
        <taxon>Haematococcus</taxon>
    </lineage>
</organism>
<gene>
    <name evidence="2" type="ORF">HaLaN_08638</name>
</gene>
<dbReference type="EMBL" id="BLLF01000549">
    <property type="protein sequence ID" value="GFH12869.1"/>
    <property type="molecule type" value="Genomic_DNA"/>
</dbReference>
<feature type="non-terminal residue" evidence="2">
    <location>
        <position position="249"/>
    </location>
</feature>
<accession>A0A699Z1K4</accession>
<proteinExistence type="predicted"/>
<feature type="coiled-coil region" evidence="1">
    <location>
        <begin position="18"/>
        <end position="45"/>
    </location>
</feature>
<evidence type="ECO:0000256" key="1">
    <source>
        <dbReference type="SAM" id="Coils"/>
    </source>
</evidence>
<comment type="caution">
    <text evidence="2">The sequence shown here is derived from an EMBL/GenBank/DDBJ whole genome shotgun (WGS) entry which is preliminary data.</text>
</comment>
<protein>
    <submittedName>
        <fullName evidence="2">Uncharacterized protein</fullName>
    </submittedName>
</protein>
<keyword evidence="3" id="KW-1185">Reference proteome</keyword>
<reference evidence="2 3" key="1">
    <citation type="submission" date="2020-02" db="EMBL/GenBank/DDBJ databases">
        <title>Draft genome sequence of Haematococcus lacustris strain NIES-144.</title>
        <authorList>
            <person name="Morimoto D."/>
            <person name="Nakagawa S."/>
            <person name="Yoshida T."/>
            <person name="Sawayama S."/>
        </authorList>
    </citation>
    <scope>NUCLEOTIDE SEQUENCE [LARGE SCALE GENOMIC DNA]</scope>
    <source>
        <strain evidence="2 3">NIES-144</strain>
    </source>
</reference>
<dbReference type="Proteomes" id="UP000485058">
    <property type="component" value="Unassembled WGS sequence"/>
</dbReference>
<name>A0A699Z1K4_HAELA</name>
<evidence type="ECO:0000313" key="3">
    <source>
        <dbReference type="Proteomes" id="UP000485058"/>
    </source>
</evidence>
<keyword evidence="1" id="KW-0175">Coiled coil</keyword>
<feature type="non-terminal residue" evidence="2">
    <location>
        <position position="1"/>
    </location>
</feature>
<dbReference type="AlphaFoldDB" id="A0A699Z1K4"/>
<evidence type="ECO:0000313" key="2">
    <source>
        <dbReference type="EMBL" id="GFH12869.1"/>
    </source>
</evidence>
<sequence length="249" mass="26583">ITPLSPARKPTGAAVDILQAANARIASLQRQLMERDAQLAALRQQVTSSIDGSQREVAGQRLRAGSGADSDVAALTARNEANESMILQLNSTVESLGQQLRSLEGTAKDKARLEGQLASEQRLRAEADDKLRRAVLQLRADLAMLQATNSQANAMAAAEVDNALNSVSSLQRELDGLRGLLADTTARADDLRSQAYTANEELQAALDNLASKDSQLGEVERRMAALAAELDARKRAGDKAELEREAAAT</sequence>